<sequence length="590" mass="65886">MQANPSPFQVDEAGNFPNTTSTPAVVIETKRRGVNTSLVVFIATVGLLLVSISHIHQANSSSGLAKLDFTGMPDFDLEDVPQTLRVPKDFRQFTIDLFSIDKVKAAIDTLNGDAKIVCSGPSNNIDVFINEEAVFGDLMGATGYTAFNLDCRDSNADPQIAFLVVFDHYGNIVNINHLPIRAESVSMMDTYHVIYTTIGGNGAFIWNWKTDDIQQLPFLPDQHALQYVPSKNSFYGLYLDEGAKAKFSPSTVGEYDGKTGEVLWTFEPGYSHANYVSVAGKYIYASLRSAGALMKINRETDEIIWTLGGKYGDVPIYDIDGNYYEVGAKEISWSHQHKFQHLDESFYSLFDNHVGMDHNFMNDENSRMVIIHYDQEAGVAREIFAHDTGDKARIYGSSDLLPTGNVIGNSYPYVVHPNVPDRQYHVNVWEITPEGETAWRLGVKGHNPWNPEDKISAYPHSIDPEEEPPVGWLVYNAERFYEKPTISRPCMEGASVRLNPYNTIKTSEDMAGIAYIYDAQQQEVLAKADFMFHKSWLPRNVDIPVPAGVAPDTDLQVVVVNNWKDSNVFSIGSTSQLPQCSEVSSNRLIK</sequence>
<dbReference type="EMBL" id="HBIU01010972">
    <property type="protein sequence ID" value="CAE0626070.1"/>
    <property type="molecule type" value="Transcribed_RNA"/>
</dbReference>
<proteinExistence type="predicted"/>
<reference evidence="3" key="1">
    <citation type="submission" date="2021-01" db="EMBL/GenBank/DDBJ databases">
        <authorList>
            <person name="Corre E."/>
            <person name="Pelletier E."/>
            <person name="Niang G."/>
            <person name="Scheremetjew M."/>
            <person name="Finn R."/>
            <person name="Kale V."/>
            <person name="Holt S."/>
            <person name="Cochrane G."/>
            <person name="Meng A."/>
            <person name="Brown T."/>
            <person name="Cohen L."/>
        </authorList>
    </citation>
    <scope>NUCLEOTIDE SEQUENCE</scope>
    <source>
        <strain evidence="3">CCMP3107</strain>
    </source>
</reference>
<accession>A0A7S3XLV2</accession>
<dbReference type="AlphaFoldDB" id="A0A7S3XLV2"/>
<evidence type="ECO:0000256" key="1">
    <source>
        <dbReference type="SAM" id="MobiDB-lite"/>
    </source>
</evidence>
<dbReference type="Pfam" id="PF14269">
    <property type="entry name" value="Arylsulfotran_2"/>
    <property type="match status" value="1"/>
</dbReference>
<organism evidence="3">
    <name type="scientific">Heterosigma akashiwo</name>
    <name type="common">Chromophytic alga</name>
    <name type="synonym">Heterosigma carterae</name>
    <dbReference type="NCBI Taxonomy" id="2829"/>
    <lineage>
        <taxon>Eukaryota</taxon>
        <taxon>Sar</taxon>
        <taxon>Stramenopiles</taxon>
        <taxon>Ochrophyta</taxon>
        <taxon>Raphidophyceae</taxon>
        <taxon>Chattonellales</taxon>
        <taxon>Chattonellaceae</taxon>
        <taxon>Heterosigma</taxon>
    </lineage>
</organism>
<feature type="region of interest" description="Disordered" evidence="1">
    <location>
        <begin position="1"/>
        <end position="21"/>
    </location>
</feature>
<dbReference type="InterPro" id="IPR011047">
    <property type="entry name" value="Quinoprotein_ADH-like_sf"/>
</dbReference>
<dbReference type="Gene3D" id="2.130.10.10">
    <property type="entry name" value="YVTN repeat-like/Quinoprotein amine dehydrogenase"/>
    <property type="match status" value="1"/>
</dbReference>
<protein>
    <submittedName>
        <fullName evidence="3">Uncharacterized protein</fullName>
    </submittedName>
</protein>
<keyword evidence="2" id="KW-0812">Transmembrane</keyword>
<dbReference type="SUPFAM" id="SSF50998">
    <property type="entry name" value="Quinoprotein alcohol dehydrogenase-like"/>
    <property type="match status" value="1"/>
</dbReference>
<feature type="transmembrane region" description="Helical" evidence="2">
    <location>
        <begin position="38"/>
        <end position="56"/>
    </location>
</feature>
<dbReference type="InterPro" id="IPR039535">
    <property type="entry name" value="ASST-like"/>
</dbReference>
<dbReference type="InterPro" id="IPR015943">
    <property type="entry name" value="WD40/YVTN_repeat-like_dom_sf"/>
</dbReference>
<evidence type="ECO:0000256" key="2">
    <source>
        <dbReference type="SAM" id="Phobius"/>
    </source>
</evidence>
<name>A0A7S3XLV2_HETAK</name>
<keyword evidence="2" id="KW-1133">Transmembrane helix</keyword>
<evidence type="ECO:0000313" key="3">
    <source>
        <dbReference type="EMBL" id="CAE0626070.1"/>
    </source>
</evidence>
<gene>
    <name evidence="3" type="ORF">HAKA00212_LOCUS4745</name>
</gene>
<keyword evidence="2" id="KW-0472">Membrane</keyword>